<sequence length="198" mass="22231">MTAERAEQEESIFRFSNEQSKALAEKAKEAGQEIIICQIRPKSITQQLIEDAQYFGYVNAAQDLRSLVVPVSFEAAAFVDKKTKRGVPIPKSNERALDRQKEMIEGEFDQDLKVPGVKAIMAHAYVDTQLDIEHQKRIGKKLLVGFHARTPDETFGSRVADVGRYRPDGLLRVCVWRRDCALGGVFAFPVVVPANLEI</sequence>
<proteinExistence type="predicted"/>
<evidence type="ECO:0000313" key="1">
    <source>
        <dbReference type="EMBL" id="OGD88752.1"/>
    </source>
</evidence>
<comment type="caution">
    <text evidence="1">The sequence shown here is derived from an EMBL/GenBank/DDBJ whole genome shotgun (WGS) entry which is preliminary data.</text>
</comment>
<dbReference type="Proteomes" id="UP000177369">
    <property type="component" value="Unassembled WGS sequence"/>
</dbReference>
<accession>A0A1F5GA42</accession>
<name>A0A1F5GA42_9BACT</name>
<evidence type="ECO:0000313" key="2">
    <source>
        <dbReference type="Proteomes" id="UP000177369"/>
    </source>
</evidence>
<gene>
    <name evidence="1" type="ORF">A3D04_04310</name>
</gene>
<reference evidence="1 2" key="1">
    <citation type="journal article" date="2016" name="Nat. Commun.">
        <title>Thousands of microbial genomes shed light on interconnected biogeochemical processes in an aquifer system.</title>
        <authorList>
            <person name="Anantharaman K."/>
            <person name="Brown C.T."/>
            <person name="Hug L.A."/>
            <person name="Sharon I."/>
            <person name="Castelle C.J."/>
            <person name="Probst A.J."/>
            <person name="Thomas B.C."/>
            <person name="Singh A."/>
            <person name="Wilkins M.J."/>
            <person name="Karaoz U."/>
            <person name="Brodie E.L."/>
            <person name="Williams K.H."/>
            <person name="Hubbard S.S."/>
            <person name="Banfield J.F."/>
        </authorList>
    </citation>
    <scope>NUCLEOTIDE SEQUENCE [LARGE SCALE GENOMIC DNA]</scope>
</reference>
<organism evidence="1 2">
    <name type="scientific">Candidatus Curtissbacteria bacterium RIFCSPHIGHO2_02_FULL_40_16b</name>
    <dbReference type="NCBI Taxonomy" id="1797714"/>
    <lineage>
        <taxon>Bacteria</taxon>
        <taxon>Candidatus Curtissiibacteriota</taxon>
    </lineage>
</organism>
<protein>
    <submittedName>
        <fullName evidence="1">Uncharacterized protein</fullName>
    </submittedName>
</protein>
<dbReference type="AlphaFoldDB" id="A0A1F5GA42"/>
<dbReference type="EMBL" id="MFBD01000018">
    <property type="protein sequence ID" value="OGD88752.1"/>
    <property type="molecule type" value="Genomic_DNA"/>
</dbReference>